<name>A0A916WFJ6_9MICO</name>
<keyword evidence="4 5" id="KW-0472">Membrane</keyword>
<dbReference type="Pfam" id="PF01957">
    <property type="entry name" value="NfeD"/>
    <property type="match status" value="1"/>
</dbReference>
<proteinExistence type="predicted"/>
<dbReference type="AlphaFoldDB" id="A0A916WFJ6"/>
<dbReference type="PANTHER" id="PTHR33507:SF3">
    <property type="entry name" value="INNER MEMBRANE PROTEIN YBBJ"/>
    <property type="match status" value="1"/>
</dbReference>
<feature type="domain" description="NfeD-like C-terminal" evidence="6">
    <location>
        <begin position="90"/>
        <end position="152"/>
    </location>
</feature>
<evidence type="ECO:0000259" key="6">
    <source>
        <dbReference type="Pfam" id="PF01957"/>
    </source>
</evidence>
<sequence length="158" mass="17049">MLLDFLIDYAWVVWVCLILIFLVIEVFTLDFTFLMLAVGSVAGLAVSFTPIDFWLQIVIAALVAVLLIFAVRPSLIRRLHRGDDPTLSNVDALLGQPATVTADFVGANGYVKLLNGETWTARLTPTSSSHPLEIGDRVVVVSIDGATAVVAPAERTAP</sequence>
<protein>
    <submittedName>
        <fullName evidence="7">Membrane protein</fullName>
    </submittedName>
</protein>
<gene>
    <name evidence="7" type="ORF">GCM10010979_06390</name>
</gene>
<keyword evidence="2 5" id="KW-0812">Transmembrane</keyword>
<reference evidence="7" key="1">
    <citation type="journal article" date="2014" name="Int. J. Syst. Evol. Microbiol.">
        <title>Complete genome sequence of Corynebacterium casei LMG S-19264T (=DSM 44701T), isolated from a smear-ripened cheese.</title>
        <authorList>
            <consortium name="US DOE Joint Genome Institute (JGI-PGF)"/>
            <person name="Walter F."/>
            <person name="Albersmeier A."/>
            <person name="Kalinowski J."/>
            <person name="Ruckert C."/>
        </authorList>
    </citation>
    <scope>NUCLEOTIDE SEQUENCE</scope>
    <source>
        <strain evidence="7">CGMCC 1.12813</strain>
    </source>
</reference>
<dbReference type="Proteomes" id="UP000606922">
    <property type="component" value="Unassembled WGS sequence"/>
</dbReference>
<evidence type="ECO:0000256" key="3">
    <source>
        <dbReference type="ARBA" id="ARBA00022989"/>
    </source>
</evidence>
<dbReference type="Gene3D" id="2.40.50.140">
    <property type="entry name" value="Nucleic acid-binding proteins"/>
    <property type="match status" value="1"/>
</dbReference>
<evidence type="ECO:0000256" key="5">
    <source>
        <dbReference type="SAM" id="Phobius"/>
    </source>
</evidence>
<keyword evidence="3 5" id="KW-1133">Transmembrane helix</keyword>
<evidence type="ECO:0000313" key="7">
    <source>
        <dbReference type="EMBL" id="GGA94618.1"/>
    </source>
</evidence>
<dbReference type="InterPro" id="IPR052165">
    <property type="entry name" value="Membrane_assoc_protease"/>
</dbReference>
<dbReference type="RefSeq" id="WP_188509252.1">
    <property type="nucleotide sequence ID" value="NZ_BMGB01000001.1"/>
</dbReference>
<dbReference type="InterPro" id="IPR002810">
    <property type="entry name" value="NfeD-like_C"/>
</dbReference>
<evidence type="ECO:0000313" key="8">
    <source>
        <dbReference type="Proteomes" id="UP000606922"/>
    </source>
</evidence>
<comment type="caution">
    <text evidence="7">The sequence shown here is derived from an EMBL/GenBank/DDBJ whole genome shotgun (WGS) entry which is preliminary data.</text>
</comment>
<comment type="subcellular location">
    <subcellularLocation>
        <location evidence="1">Membrane</location>
        <topology evidence="1">Multi-pass membrane protein</topology>
    </subcellularLocation>
</comment>
<evidence type="ECO:0000256" key="2">
    <source>
        <dbReference type="ARBA" id="ARBA00022692"/>
    </source>
</evidence>
<dbReference type="EMBL" id="BMGB01000001">
    <property type="protein sequence ID" value="GGA94618.1"/>
    <property type="molecule type" value="Genomic_DNA"/>
</dbReference>
<dbReference type="PANTHER" id="PTHR33507">
    <property type="entry name" value="INNER MEMBRANE PROTEIN YBBJ"/>
    <property type="match status" value="1"/>
</dbReference>
<reference evidence="7" key="2">
    <citation type="submission" date="2020-09" db="EMBL/GenBank/DDBJ databases">
        <authorList>
            <person name="Sun Q."/>
            <person name="Zhou Y."/>
        </authorList>
    </citation>
    <scope>NUCLEOTIDE SEQUENCE</scope>
    <source>
        <strain evidence="7">CGMCC 1.12813</strain>
    </source>
</reference>
<evidence type="ECO:0000256" key="4">
    <source>
        <dbReference type="ARBA" id="ARBA00023136"/>
    </source>
</evidence>
<organism evidence="7 8">
    <name type="scientific">Conyzicola nivalis</name>
    <dbReference type="NCBI Taxonomy" id="1477021"/>
    <lineage>
        <taxon>Bacteria</taxon>
        <taxon>Bacillati</taxon>
        <taxon>Actinomycetota</taxon>
        <taxon>Actinomycetes</taxon>
        <taxon>Micrococcales</taxon>
        <taxon>Microbacteriaceae</taxon>
        <taxon>Conyzicola</taxon>
    </lineage>
</organism>
<feature type="transmembrane region" description="Helical" evidence="5">
    <location>
        <begin position="6"/>
        <end position="24"/>
    </location>
</feature>
<evidence type="ECO:0000256" key="1">
    <source>
        <dbReference type="ARBA" id="ARBA00004141"/>
    </source>
</evidence>
<accession>A0A916WFJ6</accession>
<dbReference type="SUPFAM" id="SSF141322">
    <property type="entry name" value="NfeD domain-like"/>
    <property type="match status" value="1"/>
</dbReference>
<keyword evidence="8" id="KW-1185">Reference proteome</keyword>
<dbReference type="InterPro" id="IPR012340">
    <property type="entry name" value="NA-bd_OB-fold"/>
</dbReference>
<feature type="transmembrane region" description="Helical" evidence="5">
    <location>
        <begin position="54"/>
        <end position="71"/>
    </location>
</feature>
<dbReference type="GO" id="GO:0005886">
    <property type="term" value="C:plasma membrane"/>
    <property type="evidence" value="ECO:0007669"/>
    <property type="project" value="TreeGrafter"/>
</dbReference>